<sequence>MATLTPHLVVRDVERAAEWYAKALDARERGRIPLPGGKVLTIELAFGDSTVMIADEFPEQGIVSPLALGGTYGALQITTADVDTLWQRALDAGATVFHPLQDTFWGERHGQVVDPFGHRWGLAQHLRDVSPDEVAREAARFFGG</sequence>
<feature type="domain" description="VOC" evidence="1">
    <location>
        <begin position="1"/>
        <end position="125"/>
    </location>
</feature>
<evidence type="ECO:0000259" key="1">
    <source>
        <dbReference type="PROSITE" id="PS51819"/>
    </source>
</evidence>
<dbReference type="AlphaFoldDB" id="A0A1H6DFA5"/>
<dbReference type="RefSeq" id="WP_103888772.1">
    <property type="nucleotide sequence ID" value="NZ_FNVU01000014.1"/>
</dbReference>
<dbReference type="InterPro" id="IPR004360">
    <property type="entry name" value="Glyas_Fos-R_dOase_dom"/>
</dbReference>
<protein>
    <submittedName>
        <fullName evidence="2">PhnB protein</fullName>
    </submittedName>
</protein>
<organism evidence="2 3">
    <name type="scientific">Actinacidiphila yanglinensis</name>
    <dbReference type="NCBI Taxonomy" id="310779"/>
    <lineage>
        <taxon>Bacteria</taxon>
        <taxon>Bacillati</taxon>
        <taxon>Actinomycetota</taxon>
        <taxon>Actinomycetes</taxon>
        <taxon>Kitasatosporales</taxon>
        <taxon>Streptomycetaceae</taxon>
        <taxon>Actinacidiphila</taxon>
    </lineage>
</organism>
<evidence type="ECO:0000313" key="3">
    <source>
        <dbReference type="Proteomes" id="UP000236754"/>
    </source>
</evidence>
<dbReference type="Gene3D" id="3.30.720.120">
    <property type="match status" value="1"/>
</dbReference>
<dbReference type="CDD" id="cd07246">
    <property type="entry name" value="VOC_like"/>
    <property type="match status" value="1"/>
</dbReference>
<reference evidence="2 3" key="1">
    <citation type="submission" date="2016-10" db="EMBL/GenBank/DDBJ databases">
        <authorList>
            <person name="de Groot N.N."/>
        </authorList>
    </citation>
    <scope>NUCLEOTIDE SEQUENCE [LARGE SCALE GENOMIC DNA]</scope>
    <source>
        <strain evidence="2 3">CGMCC 4.2023</strain>
    </source>
</reference>
<dbReference type="PROSITE" id="PS51819">
    <property type="entry name" value="VOC"/>
    <property type="match status" value="1"/>
</dbReference>
<proteinExistence type="predicted"/>
<dbReference type="InterPro" id="IPR037523">
    <property type="entry name" value="VOC_core"/>
</dbReference>
<dbReference type="EMBL" id="FNVU01000014">
    <property type="protein sequence ID" value="SEG83385.1"/>
    <property type="molecule type" value="Genomic_DNA"/>
</dbReference>
<evidence type="ECO:0000313" key="2">
    <source>
        <dbReference type="EMBL" id="SEG83385.1"/>
    </source>
</evidence>
<name>A0A1H6DFA5_9ACTN</name>
<dbReference type="Pfam" id="PF00903">
    <property type="entry name" value="Glyoxalase"/>
    <property type="match status" value="1"/>
</dbReference>
<keyword evidence="3" id="KW-1185">Reference proteome</keyword>
<dbReference type="PANTHER" id="PTHR34109">
    <property type="entry name" value="BNAUNNG04460D PROTEIN-RELATED"/>
    <property type="match status" value="1"/>
</dbReference>
<accession>A0A1H6DFA5</accession>
<dbReference type="Proteomes" id="UP000236754">
    <property type="component" value="Unassembled WGS sequence"/>
</dbReference>
<dbReference type="OrthoDB" id="9795306at2"/>
<dbReference type="SUPFAM" id="SSF54593">
    <property type="entry name" value="Glyoxalase/Bleomycin resistance protein/Dihydroxybiphenyl dioxygenase"/>
    <property type="match status" value="1"/>
</dbReference>
<dbReference type="PANTHER" id="PTHR34109:SF1">
    <property type="entry name" value="VOC DOMAIN-CONTAINING PROTEIN"/>
    <property type="match status" value="1"/>
</dbReference>
<dbReference type="InterPro" id="IPR029068">
    <property type="entry name" value="Glyas_Bleomycin-R_OHBP_Dase"/>
</dbReference>
<dbReference type="Gene3D" id="3.30.720.110">
    <property type="match status" value="1"/>
</dbReference>
<gene>
    <name evidence="2" type="ORF">SAMN05216223_11464</name>
</gene>